<evidence type="ECO:0000256" key="1">
    <source>
        <dbReference type="SAM" id="MobiDB-lite"/>
    </source>
</evidence>
<protein>
    <submittedName>
        <fullName evidence="2">Uncharacterized protein</fullName>
    </submittedName>
</protein>
<evidence type="ECO:0000313" key="3">
    <source>
        <dbReference type="Proteomes" id="UP000886595"/>
    </source>
</evidence>
<proteinExistence type="predicted"/>
<sequence>MAAHELRAIVSEEMRKESGKASPRLLKASEGTASIKADAAETSEQKSSAPLVVYPGFKKYT</sequence>
<keyword evidence="3" id="KW-1185">Reference proteome</keyword>
<organism evidence="2 3">
    <name type="scientific">Brassica carinata</name>
    <name type="common">Ethiopian mustard</name>
    <name type="synonym">Abyssinian cabbage</name>
    <dbReference type="NCBI Taxonomy" id="52824"/>
    <lineage>
        <taxon>Eukaryota</taxon>
        <taxon>Viridiplantae</taxon>
        <taxon>Streptophyta</taxon>
        <taxon>Embryophyta</taxon>
        <taxon>Tracheophyta</taxon>
        <taxon>Spermatophyta</taxon>
        <taxon>Magnoliopsida</taxon>
        <taxon>eudicotyledons</taxon>
        <taxon>Gunneridae</taxon>
        <taxon>Pentapetalae</taxon>
        <taxon>rosids</taxon>
        <taxon>malvids</taxon>
        <taxon>Brassicales</taxon>
        <taxon>Brassicaceae</taxon>
        <taxon>Brassiceae</taxon>
        <taxon>Brassica</taxon>
    </lineage>
</organism>
<dbReference type="Proteomes" id="UP000886595">
    <property type="component" value="Unassembled WGS sequence"/>
</dbReference>
<gene>
    <name evidence="2" type="ORF">Bca52824_008817</name>
</gene>
<dbReference type="AlphaFoldDB" id="A0A8X7WAL9"/>
<comment type="caution">
    <text evidence="2">The sequence shown here is derived from an EMBL/GenBank/DDBJ whole genome shotgun (WGS) entry which is preliminary data.</text>
</comment>
<feature type="compositionally biased region" description="Basic and acidic residues" evidence="1">
    <location>
        <begin position="1"/>
        <end position="19"/>
    </location>
</feature>
<reference evidence="2 3" key="1">
    <citation type="submission" date="2020-02" db="EMBL/GenBank/DDBJ databases">
        <authorList>
            <person name="Ma Q."/>
            <person name="Huang Y."/>
            <person name="Song X."/>
            <person name="Pei D."/>
        </authorList>
    </citation>
    <scope>NUCLEOTIDE SEQUENCE [LARGE SCALE GENOMIC DNA]</scope>
    <source>
        <strain evidence="2">Sxm20200214</strain>
        <tissue evidence="2">Leaf</tissue>
    </source>
</reference>
<dbReference type="EMBL" id="JAAMPC010000002">
    <property type="protein sequence ID" value="KAG2326089.1"/>
    <property type="molecule type" value="Genomic_DNA"/>
</dbReference>
<accession>A0A8X7WAL9</accession>
<feature type="region of interest" description="Disordered" evidence="1">
    <location>
        <begin position="1"/>
        <end position="29"/>
    </location>
</feature>
<name>A0A8X7WAL9_BRACI</name>
<evidence type="ECO:0000313" key="2">
    <source>
        <dbReference type="EMBL" id="KAG2326089.1"/>
    </source>
</evidence>
<dbReference type="OrthoDB" id="1742084at2759"/>